<dbReference type="Proteomes" id="UP000467428">
    <property type="component" value="Chromosome"/>
</dbReference>
<feature type="transmembrane region" description="Helical" evidence="1">
    <location>
        <begin position="50"/>
        <end position="69"/>
    </location>
</feature>
<reference evidence="2 3" key="1">
    <citation type="journal article" date="2019" name="Emerg. Microbes Infect.">
        <title>Comprehensive subspecies identification of 175 nontuberculous mycobacteria species based on 7547 genomic profiles.</title>
        <authorList>
            <person name="Matsumoto Y."/>
            <person name="Kinjo T."/>
            <person name="Motooka D."/>
            <person name="Nabeya D."/>
            <person name="Jung N."/>
            <person name="Uechi K."/>
            <person name="Horii T."/>
            <person name="Iida T."/>
            <person name="Fujita J."/>
            <person name="Nakamura S."/>
        </authorList>
    </citation>
    <scope>NUCLEOTIDE SEQUENCE [LARGE SCALE GENOMIC DNA]</scope>
    <source>
        <strain evidence="2 3">JCM 18538</strain>
    </source>
</reference>
<evidence type="ECO:0000313" key="3">
    <source>
        <dbReference type="Proteomes" id="UP000467428"/>
    </source>
</evidence>
<proteinExistence type="predicted"/>
<dbReference type="EMBL" id="AP022593">
    <property type="protein sequence ID" value="BBY49645.1"/>
    <property type="molecule type" value="Genomic_DNA"/>
</dbReference>
<organism evidence="2 3">
    <name type="scientific">Mycolicibacterium arabiense</name>
    <dbReference type="NCBI Taxonomy" id="1286181"/>
    <lineage>
        <taxon>Bacteria</taxon>
        <taxon>Bacillati</taxon>
        <taxon>Actinomycetota</taxon>
        <taxon>Actinomycetes</taxon>
        <taxon>Mycobacteriales</taxon>
        <taxon>Mycobacteriaceae</taxon>
        <taxon>Mycolicibacterium</taxon>
    </lineage>
</organism>
<name>A0A7I7S133_9MYCO</name>
<protein>
    <recommendedName>
        <fullName evidence="4">Transmembrane protein</fullName>
    </recommendedName>
</protein>
<keyword evidence="1" id="KW-0812">Transmembrane</keyword>
<dbReference type="AlphaFoldDB" id="A0A7I7S133"/>
<sequence length="74" mass="7565">MRAIVELVVAVLAAVGCVACWIAARSNQLAPPVAANEPLRTIDAYDPSLITLSLVLATVAGVLAVVGVARARGR</sequence>
<geneLocation type="plasmid" evidence="3">
    <name>pjcm18538 dna</name>
</geneLocation>
<evidence type="ECO:0008006" key="4">
    <source>
        <dbReference type="Google" id="ProtNLM"/>
    </source>
</evidence>
<gene>
    <name evidence="2" type="ORF">MARA_31130</name>
</gene>
<keyword evidence="1" id="KW-1133">Transmembrane helix</keyword>
<evidence type="ECO:0000256" key="1">
    <source>
        <dbReference type="SAM" id="Phobius"/>
    </source>
</evidence>
<evidence type="ECO:0000313" key="2">
    <source>
        <dbReference type="EMBL" id="BBY49645.1"/>
    </source>
</evidence>
<accession>A0A7I7S133</accession>
<keyword evidence="3" id="KW-1185">Reference proteome</keyword>
<dbReference type="PROSITE" id="PS51257">
    <property type="entry name" value="PROKAR_LIPOPROTEIN"/>
    <property type="match status" value="1"/>
</dbReference>
<keyword evidence="1" id="KW-0472">Membrane</keyword>
<dbReference type="KEGG" id="marz:MARA_31130"/>